<dbReference type="InterPro" id="IPR042452">
    <property type="entry name" value="ZPR1_Znf1/2"/>
</dbReference>
<name>A0A7C4DA47_STAMA</name>
<comment type="caution">
    <text evidence="6">The sequence shown here is derived from an EMBL/GenBank/DDBJ whole genome shotgun (WGS) entry which is preliminary data.</text>
</comment>
<dbReference type="InterPro" id="IPR004457">
    <property type="entry name" value="Znf_ZPR1"/>
</dbReference>
<dbReference type="Pfam" id="PF22794">
    <property type="entry name" value="jr-ZPR1"/>
    <property type="match status" value="1"/>
</dbReference>
<dbReference type="PANTHER" id="PTHR10876:SF0">
    <property type="entry name" value="ZINC FINGER PROTEIN ZPR1"/>
    <property type="match status" value="1"/>
</dbReference>
<dbReference type="Gene3D" id="2.20.25.420">
    <property type="entry name" value="ZPR1, zinc finger domain"/>
    <property type="match status" value="1"/>
</dbReference>
<dbReference type="EMBL" id="DTAN01000089">
    <property type="protein sequence ID" value="HGU65034.1"/>
    <property type="molecule type" value="Genomic_DNA"/>
</dbReference>
<keyword evidence="3" id="KW-0863">Zinc-finger</keyword>
<evidence type="ECO:0000256" key="3">
    <source>
        <dbReference type="ARBA" id="ARBA00022771"/>
    </source>
</evidence>
<dbReference type="InterPro" id="IPR056180">
    <property type="entry name" value="ZPR1_jr_dom"/>
</dbReference>
<sequence length="178" mass="19964">MVLLEKILEYDINCPVCNSVLKISDYLYEIPFYGKIIISSGVCSKCKYKWSDVRLAESKGPVKIKFKVSSVEDLNTLVIKSSTCTIKIPDLGAEIIPGYDSHGYITTIEGIILSLYEKVEFMCSSSNSPNCLEKLDLIKKALNGEIEFTIELIDPMGVSKILSEKSIEEIIEKHEDEI</sequence>
<keyword evidence="4" id="KW-0862">Zinc</keyword>
<accession>A0A7C4DA47</accession>
<dbReference type="SMART" id="SM00709">
    <property type="entry name" value="Zpr1"/>
    <property type="match status" value="1"/>
</dbReference>
<dbReference type="NCBIfam" id="TIGR00340">
    <property type="entry name" value="zpr1_rel"/>
    <property type="match status" value="1"/>
</dbReference>
<dbReference type="Gene3D" id="2.60.120.1040">
    <property type="entry name" value="ZPR1, A/B domain"/>
    <property type="match status" value="1"/>
</dbReference>
<dbReference type="Pfam" id="PF03367">
    <property type="entry name" value="Zn_ribbon_ZPR1"/>
    <property type="match status" value="1"/>
</dbReference>
<evidence type="ECO:0000256" key="1">
    <source>
        <dbReference type="ARBA" id="ARBA00008354"/>
    </source>
</evidence>
<dbReference type="GO" id="GO:0008270">
    <property type="term" value="F:zinc ion binding"/>
    <property type="evidence" value="ECO:0007669"/>
    <property type="project" value="UniProtKB-KW"/>
</dbReference>
<dbReference type="InterPro" id="IPR042451">
    <property type="entry name" value="ZPR1_A/B_dom"/>
</dbReference>
<evidence type="ECO:0000256" key="4">
    <source>
        <dbReference type="ARBA" id="ARBA00022833"/>
    </source>
</evidence>
<feature type="domain" description="Zinc finger ZPR1-type" evidence="5">
    <location>
        <begin position="12"/>
        <end position="163"/>
    </location>
</feature>
<dbReference type="InterPro" id="IPR040141">
    <property type="entry name" value="ZPR1"/>
</dbReference>
<dbReference type="NCBIfam" id="TIGR00310">
    <property type="entry name" value="ZPR1_znf"/>
    <property type="match status" value="1"/>
</dbReference>
<organism evidence="6">
    <name type="scientific">Staphylothermus marinus</name>
    <dbReference type="NCBI Taxonomy" id="2280"/>
    <lineage>
        <taxon>Archaea</taxon>
        <taxon>Thermoproteota</taxon>
        <taxon>Thermoprotei</taxon>
        <taxon>Desulfurococcales</taxon>
        <taxon>Desulfurococcaceae</taxon>
        <taxon>Staphylothermus</taxon>
    </lineage>
</organism>
<comment type="similarity">
    <text evidence="1">Belongs to the ZPR1 family.</text>
</comment>
<protein>
    <submittedName>
        <fullName evidence="6">ZPR1 zinc finger domain-containing protein</fullName>
    </submittedName>
</protein>
<proteinExistence type="inferred from homology"/>
<evidence type="ECO:0000256" key="2">
    <source>
        <dbReference type="ARBA" id="ARBA00022723"/>
    </source>
</evidence>
<dbReference type="PANTHER" id="PTHR10876">
    <property type="entry name" value="ZINC FINGER PROTEIN ZPR1"/>
    <property type="match status" value="1"/>
</dbReference>
<evidence type="ECO:0000313" key="7">
    <source>
        <dbReference type="EMBL" id="HGU65034.1"/>
    </source>
</evidence>
<reference evidence="6" key="1">
    <citation type="journal article" date="2020" name="mSystems">
        <title>Genome- and Community-Level Interaction Insights into Carbon Utilization and Element Cycling Functions of Hydrothermarchaeota in Hydrothermal Sediment.</title>
        <authorList>
            <person name="Zhou Z."/>
            <person name="Liu Y."/>
            <person name="Xu W."/>
            <person name="Pan J."/>
            <person name="Luo Z.H."/>
            <person name="Li M."/>
        </authorList>
    </citation>
    <scope>NUCLEOTIDE SEQUENCE [LARGE SCALE GENOMIC DNA]</scope>
    <source>
        <strain evidence="7">SpSt-622</strain>
        <strain evidence="6">SpSt-642</strain>
    </source>
</reference>
<evidence type="ECO:0000313" key="6">
    <source>
        <dbReference type="EMBL" id="HGM58673.1"/>
    </source>
</evidence>
<gene>
    <name evidence="7" type="ORF">ENT92_02300</name>
    <name evidence="6" type="ORF">ENU14_03690</name>
</gene>
<dbReference type="EMBL" id="DTBJ01000026">
    <property type="protein sequence ID" value="HGM58673.1"/>
    <property type="molecule type" value="Genomic_DNA"/>
</dbReference>
<keyword evidence="2" id="KW-0479">Metal-binding</keyword>
<dbReference type="AlphaFoldDB" id="A0A7C4DA47"/>
<dbReference type="InterPro" id="IPR004470">
    <property type="entry name" value="ZPR1-like_arc"/>
</dbReference>
<evidence type="ECO:0000259" key="5">
    <source>
        <dbReference type="SMART" id="SM00709"/>
    </source>
</evidence>